<keyword evidence="4" id="KW-0804">Transcription</keyword>
<keyword evidence="2" id="KW-0805">Transcription regulation</keyword>
<organism evidence="6 7">
    <name type="scientific">Niabella pedocola</name>
    <dbReference type="NCBI Taxonomy" id="1752077"/>
    <lineage>
        <taxon>Bacteria</taxon>
        <taxon>Pseudomonadati</taxon>
        <taxon>Bacteroidota</taxon>
        <taxon>Chitinophagia</taxon>
        <taxon>Chitinophagales</taxon>
        <taxon>Chitinophagaceae</taxon>
        <taxon>Niabella</taxon>
    </lineage>
</organism>
<evidence type="ECO:0000313" key="7">
    <source>
        <dbReference type="Proteomes" id="UP001199816"/>
    </source>
</evidence>
<dbReference type="SUPFAM" id="SSF88946">
    <property type="entry name" value="Sigma2 domain of RNA polymerase sigma factors"/>
    <property type="match status" value="1"/>
</dbReference>
<name>A0ABS8PVM1_9BACT</name>
<dbReference type="Proteomes" id="UP001199816">
    <property type="component" value="Unassembled WGS sequence"/>
</dbReference>
<proteinExistence type="inferred from homology"/>
<dbReference type="InterPro" id="IPR039425">
    <property type="entry name" value="RNA_pol_sigma-70-like"/>
</dbReference>
<evidence type="ECO:0000256" key="1">
    <source>
        <dbReference type="ARBA" id="ARBA00010641"/>
    </source>
</evidence>
<dbReference type="Gene3D" id="1.10.1740.10">
    <property type="match status" value="1"/>
</dbReference>
<dbReference type="Pfam" id="PF08281">
    <property type="entry name" value="Sigma70_r4_2"/>
    <property type="match status" value="1"/>
</dbReference>
<dbReference type="InterPro" id="IPR014284">
    <property type="entry name" value="RNA_pol_sigma-70_dom"/>
</dbReference>
<dbReference type="Gene3D" id="1.10.10.10">
    <property type="entry name" value="Winged helix-like DNA-binding domain superfamily/Winged helix DNA-binding domain"/>
    <property type="match status" value="1"/>
</dbReference>
<sequence>MERNKVLALKEGDYRVFNDVFEAYWNKVYIYLVKKTKNSEVAKDLTQLVFIKLWKYRQTLSDQIGLNEQIFRKTKQIFIDWLRQELRNRNHIMAVDNLPQAGAILANEENLETKRDIYIALQTLPPKRKQIFELKHIHGYSYKEIAAALKISVKTVDNQLTKANLQLRKLLQMSVFTAIGIDIINNVA</sequence>
<protein>
    <submittedName>
        <fullName evidence="6">Sigma-70 family RNA polymerase sigma factor</fullName>
    </submittedName>
</protein>
<evidence type="ECO:0000256" key="4">
    <source>
        <dbReference type="ARBA" id="ARBA00023163"/>
    </source>
</evidence>
<feature type="domain" description="RNA polymerase sigma factor 70 region 4 type 2" evidence="5">
    <location>
        <begin position="118"/>
        <end position="163"/>
    </location>
</feature>
<dbReference type="PANTHER" id="PTHR43133:SF46">
    <property type="entry name" value="RNA POLYMERASE SIGMA-70 FACTOR ECF SUBFAMILY"/>
    <property type="match status" value="1"/>
</dbReference>
<dbReference type="InterPro" id="IPR036388">
    <property type="entry name" value="WH-like_DNA-bd_sf"/>
</dbReference>
<evidence type="ECO:0000313" key="6">
    <source>
        <dbReference type="EMBL" id="MCD2425105.1"/>
    </source>
</evidence>
<accession>A0ABS8PVM1</accession>
<dbReference type="InterPro" id="IPR013324">
    <property type="entry name" value="RNA_pol_sigma_r3/r4-like"/>
</dbReference>
<evidence type="ECO:0000256" key="3">
    <source>
        <dbReference type="ARBA" id="ARBA00023082"/>
    </source>
</evidence>
<dbReference type="InterPro" id="IPR013249">
    <property type="entry name" value="RNA_pol_sigma70_r4_t2"/>
</dbReference>
<reference evidence="6 7" key="1">
    <citation type="submission" date="2021-11" db="EMBL/GenBank/DDBJ databases">
        <title>Genomic of Niabella pedocola.</title>
        <authorList>
            <person name="Wu T."/>
        </authorList>
    </citation>
    <scope>NUCLEOTIDE SEQUENCE [LARGE SCALE GENOMIC DNA]</scope>
    <source>
        <strain evidence="6 7">JCM 31011</strain>
    </source>
</reference>
<evidence type="ECO:0000259" key="5">
    <source>
        <dbReference type="Pfam" id="PF08281"/>
    </source>
</evidence>
<dbReference type="NCBIfam" id="TIGR02937">
    <property type="entry name" value="sigma70-ECF"/>
    <property type="match status" value="1"/>
</dbReference>
<keyword evidence="7" id="KW-1185">Reference proteome</keyword>
<comment type="similarity">
    <text evidence="1">Belongs to the sigma-70 factor family. ECF subfamily.</text>
</comment>
<dbReference type="SUPFAM" id="SSF88659">
    <property type="entry name" value="Sigma3 and sigma4 domains of RNA polymerase sigma factors"/>
    <property type="match status" value="1"/>
</dbReference>
<dbReference type="CDD" id="cd06171">
    <property type="entry name" value="Sigma70_r4"/>
    <property type="match status" value="1"/>
</dbReference>
<evidence type="ECO:0000256" key="2">
    <source>
        <dbReference type="ARBA" id="ARBA00023015"/>
    </source>
</evidence>
<dbReference type="RefSeq" id="WP_231007523.1">
    <property type="nucleotide sequence ID" value="NZ_JAJNEC010000006.1"/>
</dbReference>
<gene>
    <name evidence="6" type="ORF">LQ567_20130</name>
</gene>
<dbReference type="PANTHER" id="PTHR43133">
    <property type="entry name" value="RNA POLYMERASE ECF-TYPE SIGMA FACTO"/>
    <property type="match status" value="1"/>
</dbReference>
<comment type="caution">
    <text evidence="6">The sequence shown here is derived from an EMBL/GenBank/DDBJ whole genome shotgun (WGS) entry which is preliminary data.</text>
</comment>
<keyword evidence="3" id="KW-0731">Sigma factor</keyword>
<dbReference type="InterPro" id="IPR013325">
    <property type="entry name" value="RNA_pol_sigma_r2"/>
</dbReference>
<dbReference type="EMBL" id="JAJNEC010000006">
    <property type="protein sequence ID" value="MCD2425105.1"/>
    <property type="molecule type" value="Genomic_DNA"/>
</dbReference>